<feature type="domain" description="Carrier" evidence="3">
    <location>
        <begin position="3"/>
        <end position="82"/>
    </location>
</feature>
<dbReference type="RefSeq" id="WP_260724036.1">
    <property type="nucleotide sequence ID" value="NZ_BAAABS010000052.1"/>
</dbReference>
<dbReference type="InterPro" id="IPR036736">
    <property type="entry name" value="ACP-like_sf"/>
</dbReference>
<evidence type="ECO:0000256" key="2">
    <source>
        <dbReference type="ARBA" id="ARBA00022553"/>
    </source>
</evidence>
<dbReference type="InterPro" id="IPR006162">
    <property type="entry name" value="Ppantetheine_attach_site"/>
</dbReference>
<dbReference type="Gene3D" id="1.10.1200.10">
    <property type="entry name" value="ACP-like"/>
    <property type="match status" value="1"/>
</dbReference>
<sequence length="87" mass="9308">MTTATENNILDVIRTEATKLVPGLDAERLRPEVHIADVGIESVQMIELVARVEEHFEVTLPDYELSGVETIGGLIALVVAAGSADGH</sequence>
<dbReference type="InterPro" id="IPR009081">
    <property type="entry name" value="PP-bd_ACP"/>
</dbReference>
<keyword evidence="2" id="KW-0597">Phosphoprotein</keyword>
<evidence type="ECO:0000259" key="3">
    <source>
        <dbReference type="PROSITE" id="PS50075"/>
    </source>
</evidence>
<reference evidence="4" key="1">
    <citation type="submission" date="2021-04" db="EMBL/GenBank/DDBJ databases">
        <title>Biosynthetic gene clusters of Dactylosporangioum roseum.</title>
        <authorList>
            <person name="Hartkoorn R.C."/>
            <person name="Beaudoing E."/>
            <person name="Hot D."/>
            <person name="Moureu S."/>
        </authorList>
    </citation>
    <scope>NUCLEOTIDE SEQUENCE</scope>
    <source>
        <strain evidence="4">NRRL B-16295</strain>
    </source>
</reference>
<organism evidence="4 5">
    <name type="scientific">Dactylosporangium roseum</name>
    <dbReference type="NCBI Taxonomy" id="47989"/>
    <lineage>
        <taxon>Bacteria</taxon>
        <taxon>Bacillati</taxon>
        <taxon>Actinomycetota</taxon>
        <taxon>Actinomycetes</taxon>
        <taxon>Micromonosporales</taxon>
        <taxon>Micromonosporaceae</taxon>
        <taxon>Dactylosporangium</taxon>
    </lineage>
</organism>
<dbReference type="EMBL" id="CP073721">
    <property type="protein sequence ID" value="UWZ34703.1"/>
    <property type="molecule type" value="Genomic_DNA"/>
</dbReference>
<keyword evidence="1" id="KW-0596">Phosphopantetheine</keyword>
<name>A0ABY5YY90_9ACTN</name>
<dbReference type="PROSITE" id="PS50075">
    <property type="entry name" value="CARRIER"/>
    <property type="match status" value="1"/>
</dbReference>
<evidence type="ECO:0000313" key="5">
    <source>
        <dbReference type="Proteomes" id="UP001058271"/>
    </source>
</evidence>
<evidence type="ECO:0000256" key="1">
    <source>
        <dbReference type="ARBA" id="ARBA00022450"/>
    </source>
</evidence>
<dbReference type="Proteomes" id="UP001058271">
    <property type="component" value="Chromosome"/>
</dbReference>
<accession>A0ABY5YY90</accession>
<keyword evidence="5" id="KW-1185">Reference proteome</keyword>
<dbReference type="Pfam" id="PF00550">
    <property type="entry name" value="PP-binding"/>
    <property type="match status" value="1"/>
</dbReference>
<evidence type="ECO:0000313" key="4">
    <source>
        <dbReference type="EMBL" id="UWZ34703.1"/>
    </source>
</evidence>
<protein>
    <recommendedName>
        <fullName evidence="3">Carrier domain-containing protein</fullName>
    </recommendedName>
</protein>
<dbReference type="SUPFAM" id="SSF47336">
    <property type="entry name" value="ACP-like"/>
    <property type="match status" value="1"/>
</dbReference>
<proteinExistence type="predicted"/>
<gene>
    <name evidence="4" type="ORF">Drose_26285</name>
</gene>
<dbReference type="PROSITE" id="PS00012">
    <property type="entry name" value="PHOSPHOPANTETHEINE"/>
    <property type="match status" value="1"/>
</dbReference>